<dbReference type="AlphaFoldDB" id="A0A427TV87"/>
<feature type="domain" description="EAL" evidence="1">
    <location>
        <begin position="79"/>
        <end position="320"/>
    </location>
</feature>
<protein>
    <submittedName>
        <fullName evidence="2">EAL domain-containing protein</fullName>
    </submittedName>
</protein>
<dbReference type="SUPFAM" id="SSF141868">
    <property type="entry name" value="EAL domain-like"/>
    <property type="match status" value="1"/>
</dbReference>
<reference evidence="3" key="1">
    <citation type="submission" date="2018-12" db="EMBL/GenBank/DDBJ databases">
        <title>Bacillus chawlae sp. nov., Bacillus glennii sp. nov., and Bacillus saganii sp. nov. Isolated from the Vehicle Assembly Building at Kennedy Space Center where the Viking Spacecraft were Assembled.</title>
        <authorList>
            <person name="Seuylemezian A."/>
            <person name="Vaishampayan P."/>
        </authorList>
    </citation>
    <scope>NUCLEOTIDE SEQUENCE [LARGE SCALE GENOMIC DNA]</scope>
    <source>
        <strain evidence="3">DSM 13966</strain>
    </source>
</reference>
<dbReference type="EMBL" id="RSFW01000009">
    <property type="protein sequence ID" value="RSD28257.1"/>
    <property type="molecule type" value="Genomic_DNA"/>
</dbReference>
<gene>
    <name evidence="2" type="ORF">EJA10_07335</name>
</gene>
<name>A0A427TV87_9BACI</name>
<dbReference type="Gene3D" id="3.20.20.450">
    <property type="entry name" value="EAL domain"/>
    <property type="match status" value="1"/>
</dbReference>
<dbReference type="RefSeq" id="WP_125479341.1">
    <property type="nucleotide sequence ID" value="NZ_RSFW01000009.1"/>
</dbReference>
<proteinExistence type="predicted"/>
<dbReference type="CDD" id="cd01948">
    <property type="entry name" value="EAL"/>
    <property type="match status" value="1"/>
</dbReference>
<organism evidence="2 3">
    <name type="scientific">Mesobacillus subterraneus</name>
    <dbReference type="NCBI Taxonomy" id="285983"/>
    <lineage>
        <taxon>Bacteria</taxon>
        <taxon>Bacillati</taxon>
        <taxon>Bacillota</taxon>
        <taxon>Bacilli</taxon>
        <taxon>Bacillales</taxon>
        <taxon>Bacillaceae</taxon>
        <taxon>Mesobacillus</taxon>
    </lineage>
</organism>
<dbReference type="PANTHER" id="PTHR33121">
    <property type="entry name" value="CYCLIC DI-GMP PHOSPHODIESTERASE PDEF"/>
    <property type="match status" value="1"/>
</dbReference>
<dbReference type="InterPro" id="IPR001633">
    <property type="entry name" value="EAL_dom"/>
</dbReference>
<dbReference type="SMART" id="SM00052">
    <property type="entry name" value="EAL"/>
    <property type="match status" value="1"/>
</dbReference>
<dbReference type="PROSITE" id="PS50883">
    <property type="entry name" value="EAL"/>
    <property type="match status" value="1"/>
</dbReference>
<dbReference type="PANTHER" id="PTHR33121:SF76">
    <property type="entry name" value="SIGNALING PROTEIN"/>
    <property type="match status" value="1"/>
</dbReference>
<dbReference type="OrthoDB" id="581425at2"/>
<dbReference type="Proteomes" id="UP000279911">
    <property type="component" value="Unassembled WGS sequence"/>
</dbReference>
<dbReference type="InterPro" id="IPR035919">
    <property type="entry name" value="EAL_sf"/>
</dbReference>
<dbReference type="GO" id="GO:0071111">
    <property type="term" value="F:cyclic-guanylate-specific phosphodiesterase activity"/>
    <property type="evidence" value="ECO:0007669"/>
    <property type="project" value="InterPro"/>
</dbReference>
<comment type="caution">
    <text evidence="2">The sequence shown here is derived from an EMBL/GenBank/DDBJ whole genome shotgun (WGS) entry which is preliminary data.</text>
</comment>
<evidence type="ECO:0000313" key="3">
    <source>
        <dbReference type="Proteomes" id="UP000279911"/>
    </source>
</evidence>
<dbReference type="InterPro" id="IPR050706">
    <property type="entry name" value="Cyclic-di-GMP_PDE-like"/>
</dbReference>
<accession>A0A427TV87</accession>
<dbReference type="Pfam" id="PF00563">
    <property type="entry name" value="EAL"/>
    <property type="match status" value="1"/>
</dbReference>
<evidence type="ECO:0000313" key="2">
    <source>
        <dbReference type="EMBL" id="RSD28257.1"/>
    </source>
</evidence>
<sequence>MMGNECSHCGLPFQLLEKGYLFVFSDYSRTIQPYGSLTELEKLLEDAALPAGDAATIQTGISMSTVPPLMLLNLQQLLAHVRSRDIVKVIGHGELVSYLQPIISLKNDAQVYGYESLLRTGTPEQISPGKLFETANETGLLSLLDRRAREAAIKAKKEKVPAGIKSFINFLPSTIYNPEYCLRHTFRLVEKYQINPDDLVFEVVETEKITDVQHLKNVLNTYKRQGMKVALDDVGAGFSTLEVLEMLNPDYVKIDRQFISHCDQDAQKQEFLGEVITLARQLNIIVLAEGIERKEELEYCRKIGADLAQGYYLGKPQPII</sequence>
<evidence type="ECO:0000259" key="1">
    <source>
        <dbReference type="PROSITE" id="PS50883"/>
    </source>
</evidence>